<organism evidence="2">
    <name type="scientific">Cryphonectria parasitica</name>
    <name type="common">Chestnut blight fungus</name>
    <name type="synonym">Endothia parasitica</name>
    <dbReference type="NCBI Taxonomy" id="5116"/>
    <lineage>
        <taxon>Eukaryota</taxon>
        <taxon>Fungi</taxon>
        <taxon>Dikarya</taxon>
        <taxon>Ascomycota</taxon>
        <taxon>Pezizomycotina</taxon>
        <taxon>Sordariomycetes</taxon>
        <taxon>Sordariomycetidae</taxon>
        <taxon>Diaporthales</taxon>
        <taxon>Cryphonectriaceae</taxon>
        <taxon>Cryphonectria-Endothia species complex</taxon>
        <taxon>Cryphonectria</taxon>
    </lineage>
</organism>
<accession>A0A191MXI0</accession>
<dbReference type="InterPro" id="IPR027434">
    <property type="entry name" value="Homing_endonucl"/>
</dbReference>
<evidence type="ECO:0000313" key="2">
    <source>
        <dbReference type="EMBL" id="AMX22268.1"/>
    </source>
</evidence>
<feature type="domain" description="Homing endonuclease LAGLIDADG" evidence="1">
    <location>
        <begin position="47"/>
        <end position="148"/>
    </location>
</feature>
<dbReference type="InterPro" id="IPR004860">
    <property type="entry name" value="LAGLIDADG_dom"/>
</dbReference>
<dbReference type="EMBL" id="KT428651">
    <property type="protein sequence ID" value="AMX22268.1"/>
    <property type="molecule type" value="Genomic_DNA"/>
</dbReference>
<keyword evidence="2" id="KW-0496">Mitochondrion</keyword>
<keyword evidence="2" id="KW-0255">Endonuclease</keyword>
<dbReference type="Gene3D" id="3.10.28.10">
    <property type="entry name" value="Homing endonucleases"/>
    <property type="match status" value="2"/>
</dbReference>
<evidence type="ECO:0000259" key="1">
    <source>
        <dbReference type="Pfam" id="PF00961"/>
    </source>
</evidence>
<keyword evidence="2" id="KW-0378">Hydrolase</keyword>
<reference evidence="2" key="1">
    <citation type="journal article" date="2016" name="PLoS ONE">
        <title>Intron Derived Size Polymorphism in the Mitochondrial Genomes of Closely Related Chrysoporthe Species.</title>
        <authorList>
            <person name="Kanzi A.M."/>
            <person name="Wingfield B.D."/>
            <person name="Steenkamp E.T."/>
            <person name="Naidoo S."/>
            <person name="van der Merwe N.A."/>
        </authorList>
    </citation>
    <scope>NUCLEOTIDE SEQUENCE</scope>
</reference>
<dbReference type="GO" id="GO:0005739">
    <property type="term" value="C:mitochondrion"/>
    <property type="evidence" value="ECO:0007669"/>
    <property type="project" value="UniProtKB-ARBA"/>
</dbReference>
<geneLocation type="mitochondrion" evidence="2"/>
<dbReference type="Pfam" id="PF00961">
    <property type="entry name" value="LAGLIDADG_1"/>
    <property type="match status" value="2"/>
</dbReference>
<dbReference type="FunFam" id="3.10.28.10:FF:000010">
    <property type="entry name" value="LAGLIDADG homing endonuclease I-LtrII"/>
    <property type="match status" value="1"/>
</dbReference>
<gene>
    <name evidence="2" type="primary">orf335</name>
</gene>
<proteinExistence type="predicted"/>
<dbReference type="PANTHER" id="PTHR36181:SF4">
    <property type="entry name" value="LAGLIDADG ENDONUCLEASE"/>
    <property type="match status" value="1"/>
</dbReference>
<dbReference type="GO" id="GO:0004519">
    <property type="term" value="F:endonuclease activity"/>
    <property type="evidence" value="ECO:0007669"/>
    <property type="project" value="UniProtKB-KW"/>
</dbReference>
<sequence length="335" mass="38298">MKQMNFLRRSLKNDFLASTFPPISFTSRNFTTSSFNSINQTLNPFFITGLTDAEGSFVSIVRMNSSYRQGWRVDVLFQIGLHQKDLELLKSIKAYFGGTGSIVKADKGMYTLRISSLKDILTYIIPHFDKYPLITQKKADYLLFKDIVLMMEKGEHLKKEGLQSIVNIRATLNLGLSEVLKIAFPDTIPVVRFLISKQEIPHPEWMAGFVTGEGTFFVKVNKARNKAGVGVQLVFQVAQHVRDTELLKSFISYFKCGRYVRPTQEKWGYFQCTKFLDNYDIIKEFFIKHPIQGSKAKDFSDWVEVAEIIKKGDHLTEEGSSKIINIKVGMNTGRL</sequence>
<protein>
    <submittedName>
        <fullName evidence="2">LAGLIDADG endonuclease</fullName>
    </submittedName>
</protein>
<dbReference type="SUPFAM" id="SSF55608">
    <property type="entry name" value="Homing endonucleases"/>
    <property type="match status" value="2"/>
</dbReference>
<keyword evidence="2" id="KW-0540">Nuclease</keyword>
<feature type="domain" description="Homing endonuclease LAGLIDADG" evidence="1">
    <location>
        <begin position="206"/>
        <end position="305"/>
    </location>
</feature>
<dbReference type="PANTHER" id="PTHR36181">
    <property type="entry name" value="INTRON-ENCODED ENDONUCLEASE AI3-RELATED"/>
    <property type="match status" value="1"/>
</dbReference>
<dbReference type="AlphaFoldDB" id="A0A191MXI0"/>
<dbReference type="InterPro" id="IPR051289">
    <property type="entry name" value="LAGLIDADG_Endonuclease"/>
</dbReference>
<name>A0A191MXI0_CRYPA</name>